<dbReference type="Pfam" id="PF25666">
    <property type="entry name" value="Partiti_capsid"/>
    <property type="match status" value="1"/>
</dbReference>
<evidence type="ECO:0000256" key="1">
    <source>
        <dbReference type="SAM" id="MobiDB-lite"/>
    </source>
</evidence>
<evidence type="ECO:0000313" key="2">
    <source>
        <dbReference type="EMBL" id="KAK9891750.1"/>
    </source>
</evidence>
<evidence type="ECO:0000313" key="3">
    <source>
        <dbReference type="Proteomes" id="UP001431783"/>
    </source>
</evidence>
<organism evidence="2 3">
    <name type="scientific">Henosepilachna vigintioctopunctata</name>
    <dbReference type="NCBI Taxonomy" id="420089"/>
    <lineage>
        <taxon>Eukaryota</taxon>
        <taxon>Metazoa</taxon>
        <taxon>Ecdysozoa</taxon>
        <taxon>Arthropoda</taxon>
        <taxon>Hexapoda</taxon>
        <taxon>Insecta</taxon>
        <taxon>Pterygota</taxon>
        <taxon>Neoptera</taxon>
        <taxon>Endopterygota</taxon>
        <taxon>Coleoptera</taxon>
        <taxon>Polyphaga</taxon>
        <taxon>Cucujiformia</taxon>
        <taxon>Coccinelloidea</taxon>
        <taxon>Coccinellidae</taxon>
        <taxon>Epilachninae</taxon>
        <taxon>Epilachnini</taxon>
        <taxon>Henosepilachna</taxon>
    </lineage>
</organism>
<keyword evidence="3" id="KW-1185">Reference proteome</keyword>
<dbReference type="InterPro" id="IPR058242">
    <property type="entry name" value="Capsid_partitivirus"/>
</dbReference>
<gene>
    <name evidence="2" type="ORF">WA026_016547</name>
</gene>
<dbReference type="EMBL" id="JARQZJ010000130">
    <property type="protein sequence ID" value="KAK9891750.1"/>
    <property type="molecule type" value="Genomic_DNA"/>
</dbReference>
<name>A0AAW1VDE8_9CUCU</name>
<proteinExistence type="predicted"/>
<reference evidence="2 3" key="1">
    <citation type="submission" date="2023-03" db="EMBL/GenBank/DDBJ databases">
        <title>Genome insight into feeding habits of ladybird beetles.</title>
        <authorList>
            <person name="Li H.-S."/>
            <person name="Huang Y.-H."/>
            <person name="Pang H."/>
        </authorList>
    </citation>
    <scope>NUCLEOTIDE SEQUENCE [LARGE SCALE GENOMIC DNA]</scope>
    <source>
        <strain evidence="2">SYSU_2023b</strain>
        <tissue evidence="2">Whole body</tissue>
    </source>
</reference>
<accession>A0AAW1VDE8</accession>
<feature type="region of interest" description="Disordered" evidence="1">
    <location>
        <begin position="46"/>
        <end position="120"/>
    </location>
</feature>
<feature type="compositionally biased region" description="Polar residues" evidence="1">
    <location>
        <begin position="80"/>
        <end position="100"/>
    </location>
</feature>
<sequence>MAGKLGLVENDKKEITELSLSLAEALQKRPRRREWTKRLYGRMVVLPTPGIPPEERVRSNNERRILSDDSLFPSKRPKQAPSNKHSTSVNFNISNETSLSDPAKRYNPTPGPSPTLQPTKKGTYFEKLDVAVRMELDHGTSNVIDIQPDLRFPFQYSTYCITERYPELNVKSHPSTSTFILICYDQIILNTYLLICELHSRELSSYSTFKYESFSFHLDVGQILPPQLMIVCHNLLSSVRSNADPETILRQLYASLILDIDRTRYTSSQFLGGYFDIAQRPTTHRNWIN</sequence>
<comment type="caution">
    <text evidence="2">The sequence shown here is derived from an EMBL/GenBank/DDBJ whole genome shotgun (WGS) entry which is preliminary data.</text>
</comment>
<feature type="compositionally biased region" description="Basic and acidic residues" evidence="1">
    <location>
        <begin position="53"/>
        <end position="67"/>
    </location>
</feature>
<protein>
    <submittedName>
        <fullName evidence="2">Uncharacterized protein</fullName>
    </submittedName>
</protein>
<dbReference type="AlphaFoldDB" id="A0AAW1VDE8"/>
<dbReference type="Proteomes" id="UP001431783">
    <property type="component" value="Unassembled WGS sequence"/>
</dbReference>